<dbReference type="PANTHER" id="PTHR43179:SF7">
    <property type="entry name" value="RHAMNOSYLTRANSFERASE WBBL"/>
    <property type="match status" value="1"/>
</dbReference>
<dbReference type="PANTHER" id="PTHR43179">
    <property type="entry name" value="RHAMNOSYLTRANSFERASE WBBL"/>
    <property type="match status" value="1"/>
</dbReference>
<protein>
    <submittedName>
        <fullName evidence="2">dTDP-Rha:alpha-D-GlcNAc-pyrophosphate polyprenol, alpha-3-L-rhamnosyltransferase</fullName>
        <ecNumber evidence="2">2.4.-.-</ecNumber>
    </submittedName>
</protein>
<sequence length="261" mass="30768">MNVYISVVSHNHAKMIIEFDCLRKLAKRYKVVIKNNSERESIILNDYCRKNEIYIIDNAYNTGFGKNNNIVFQYCEKELGMTSDDYFILINPDVIIDAININKLISIIEKDMVDISGISLYKDDALSIRDYSIRNYPSFYTFFMSFFRFYKKYCVLPPNDDCSSLDMDWVAGSFMVFKTKAYSSLLGFDEHYFMYCEDLDICFRAKSKGLNLKYIPSITGIHKAQHNNRRLFSKHFYWHVKSALRFLISKKIKLQVKSILK</sequence>
<evidence type="ECO:0000313" key="2">
    <source>
        <dbReference type="EMBL" id="SQI23002.1"/>
    </source>
</evidence>
<evidence type="ECO:0000259" key="1">
    <source>
        <dbReference type="Pfam" id="PF00535"/>
    </source>
</evidence>
<dbReference type="GO" id="GO:0016757">
    <property type="term" value="F:glycosyltransferase activity"/>
    <property type="evidence" value="ECO:0007669"/>
    <property type="project" value="UniProtKB-KW"/>
</dbReference>
<dbReference type="SUPFAM" id="SSF53448">
    <property type="entry name" value="Nucleotide-diphospho-sugar transferases"/>
    <property type="match status" value="1"/>
</dbReference>
<name>A0A2X4TMJ8_SALER</name>
<feature type="domain" description="Glycosyltransferase 2-like" evidence="1">
    <location>
        <begin position="22"/>
        <end position="147"/>
    </location>
</feature>
<keyword evidence="3" id="KW-1185">Reference proteome</keyword>
<proteinExistence type="predicted"/>
<accession>A0A2X4TMJ8</accession>
<dbReference type="InterPro" id="IPR001173">
    <property type="entry name" value="Glyco_trans_2-like"/>
</dbReference>
<organism evidence="2 3">
    <name type="scientific">Salmonella enterica subsp. arizonae</name>
    <dbReference type="NCBI Taxonomy" id="59203"/>
    <lineage>
        <taxon>Bacteria</taxon>
        <taxon>Pseudomonadati</taxon>
        <taxon>Pseudomonadota</taxon>
        <taxon>Gammaproteobacteria</taxon>
        <taxon>Enterobacterales</taxon>
        <taxon>Enterobacteriaceae</taxon>
        <taxon>Salmonella</taxon>
    </lineage>
</organism>
<keyword evidence="2" id="KW-0808">Transferase</keyword>
<dbReference type="Pfam" id="PF00535">
    <property type="entry name" value="Glycos_transf_2"/>
    <property type="match status" value="1"/>
</dbReference>
<dbReference type="Gene3D" id="3.90.550.10">
    <property type="entry name" value="Spore Coat Polysaccharide Biosynthesis Protein SpsA, Chain A"/>
    <property type="match status" value="1"/>
</dbReference>
<dbReference type="Proteomes" id="UP000248731">
    <property type="component" value="Chromosome 1"/>
</dbReference>
<dbReference type="EC" id="2.4.-.-" evidence="2"/>
<dbReference type="EMBL" id="LS483466">
    <property type="protein sequence ID" value="SQI23002.1"/>
    <property type="molecule type" value="Genomic_DNA"/>
</dbReference>
<dbReference type="AlphaFoldDB" id="A0A2X4TMJ8"/>
<gene>
    <name evidence="2" type="primary">wbbL</name>
    <name evidence="2" type="ORF">NCTC7307_02131</name>
</gene>
<dbReference type="InterPro" id="IPR029044">
    <property type="entry name" value="Nucleotide-diphossugar_trans"/>
</dbReference>
<reference evidence="2 3" key="1">
    <citation type="submission" date="2018-06" db="EMBL/GenBank/DDBJ databases">
        <authorList>
            <consortium name="Pathogen Informatics"/>
            <person name="Doyle S."/>
        </authorList>
    </citation>
    <scope>NUCLEOTIDE SEQUENCE [LARGE SCALE GENOMIC DNA]</scope>
    <source>
        <strain evidence="2 3">NCTC7307</strain>
    </source>
</reference>
<evidence type="ECO:0000313" key="3">
    <source>
        <dbReference type="Proteomes" id="UP000248731"/>
    </source>
</evidence>
<keyword evidence="2" id="KW-0328">Glycosyltransferase</keyword>